<evidence type="ECO:0000313" key="4">
    <source>
        <dbReference type="EMBL" id="CAF4114670.1"/>
    </source>
</evidence>
<dbReference type="AlphaFoldDB" id="A0A815NFZ6"/>
<organism evidence="3 6">
    <name type="scientific">Didymodactylos carnosus</name>
    <dbReference type="NCBI Taxonomy" id="1234261"/>
    <lineage>
        <taxon>Eukaryota</taxon>
        <taxon>Metazoa</taxon>
        <taxon>Spiralia</taxon>
        <taxon>Gnathifera</taxon>
        <taxon>Rotifera</taxon>
        <taxon>Eurotatoria</taxon>
        <taxon>Bdelloidea</taxon>
        <taxon>Philodinida</taxon>
        <taxon>Philodinidae</taxon>
        <taxon>Didymodactylos</taxon>
    </lineage>
</organism>
<protein>
    <submittedName>
        <fullName evidence="3">Uncharacterized protein</fullName>
    </submittedName>
</protein>
<evidence type="ECO:0000313" key="2">
    <source>
        <dbReference type="EMBL" id="CAF1307471.1"/>
    </source>
</evidence>
<dbReference type="PANTHER" id="PTHR37450:SF1">
    <property type="entry name" value="CIPC PROTEIN"/>
    <property type="match status" value="1"/>
</dbReference>
<evidence type="ECO:0000313" key="6">
    <source>
        <dbReference type="Proteomes" id="UP000663829"/>
    </source>
</evidence>
<gene>
    <name evidence="3" type="ORF">GPM918_LOCUS34189</name>
    <name evidence="2" type="ORF">OVA965_LOCUS28821</name>
    <name evidence="5" type="ORF">SRO942_LOCUS34887</name>
    <name evidence="4" type="ORF">TMI583_LOCUS29582</name>
</gene>
<keyword evidence="6" id="KW-1185">Reference proteome</keyword>
<reference evidence="3" key="1">
    <citation type="submission" date="2021-02" db="EMBL/GenBank/DDBJ databases">
        <authorList>
            <person name="Nowell W R."/>
        </authorList>
    </citation>
    <scope>NUCLEOTIDE SEQUENCE</scope>
</reference>
<dbReference type="PANTHER" id="PTHR37450">
    <property type="entry name" value="CIPC PROTEIN"/>
    <property type="match status" value="1"/>
</dbReference>
<comment type="caution">
    <text evidence="3">The sequence shown here is derived from an EMBL/GenBank/DDBJ whole genome shotgun (WGS) entry which is preliminary data.</text>
</comment>
<sequence>MPWFGSHEEAHGSVFGGGQHESTWSHELIGGAAGFEAMRLWEQQHPGDSHQLSKEVLAGLAAAEVDKLFESRGLDFLDRETAKFHARQQAEAIYDQRG</sequence>
<dbReference type="Proteomes" id="UP000682733">
    <property type="component" value="Unassembled WGS sequence"/>
</dbReference>
<evidence type="ECO:0000313" key="3">
    <source>
        <dbReference type="EMBL" id="CAF1436019.1"/>
    </source>
</evidence>
<dbReference type="InterPro" id="IPR022234">
    <property type="entry name" value="DUF3759"/>
</dbReference>
<feature type="compositionally biased region" description="Basic and acidic residues" evidence="1">
    <location>
        <begin position="1"/>
        <end position="11"/>
    </location>
</feature>
<dbReference type="OrthoDB" id="9895617at2759"/>
<feature type="region of interest" description="Disordered" evidence="1">
    <location>
        <begin position="1"/>
        <end position="21"/>
    </location>
</feature>
<name>A0A815NFZ6_9BILA</name>
<dbReference type="Proteomes" id="UP000681722">
    <property type="component" value="Unassembled WGS sequence"/>
</dbReference>
<accession>A0A815NFZ6</accession>
<dbReference type="EMBL" id="CAJOBA010041469">
    <property type="protein sequence ID" value="CAF4114670.1"/>
    <property type="molecule type" value="Genomic_DNA"/>
</dbReference>
<dbReference type="Proteomes" id="UP000663829">
    <property type="component" value="Unassembled WGS sequence"/>
</dbReference>
<dbReference type="EMBL" id="CAJOBC010084206">
    <property type="protein sequence ID" value="CAF4313543.1"/>
    <property type="molecule type" value="Genomic_DNA"/>
</dbReference>
<evidence type="ECO:0000256" key="1">
    <source>
        <dbReference type="SAM" id="MobiDB-lite"/>
    </source>
</evidence>
<dbReference type="EMBL" id="CAJNOK010019886">
    <property type="protein sequence ID" value="CAF1307471.1"/>
    <property type="molecule type" value="Genomic_DNA"/>
</dbReference>
<evidence type="ECO:0000313" key="5">
    <source>
        <dbReference type="EMBL" id="CAF4313543.1"/>
    </source>
</evidence>
<proteinExistence type="predicted"/>
<dbReference type="Proteomes" id="UP000677228">
    <property type="component" value="Unassembled WGS sequence"/>
</dbReference>
<dbReference type="Pfam" id="PF12585">
    <property type="entry name" value="DUF3759"/>
    <property type="match status" value="1"/>
</dbReference>
<dbReference type="EMBL" id="CAJNOQ010018764">
    <property type="protein sequence ID" value="CAF1436019.1"/>
    <property type="molecule type" value="Genomic_DNA"/>
</dbReference>